<accession>N2A4X2</accession>
<proteinExistence type="predicted"/>
<dbReference type="STRING" id="1235802.C823_03688"/>
<protein>
    <submittedName>
        <fullName evidence="1">Uncharacterized protein</fullName>
    </submittedName>
</protein>
<reference evidence="1 2" key="1">
    <citation type="journal article" date="2014" name="Genome Announc.">
        <title>Draft genome sequences of the altered schaedler flora, a defined bacterial community from gnotobiotic mice.</title>
        <authorList>
            <person name="Wannemuehler M.J."/>
            <person name="Overstreet A.M."/>
            <person name="Ward D.V."/>
            <person name="Phillips G.J."/>
        </authorList>
    </citation>
    <scope>NUCLEOTIDE SEQUENCE [LARGE SCALE GENOMIC DNA]</scope>
    <source>
        <strain evidence="1 2">ASF492</strain>
    </source>
</reference>
<evidence type="ECO:0000313" key="2">
    <source>
        <dbReference type="Proteomes" id="UP000012589"/>
    </source>
</evidence>
<organism evidence="1 2">
    <name type="scientific">Eubacterium plexicaudatum ASF492</name>
    <dbReference type="NCBI Taxonomy" id="1235802"/>
    <lineage>
        <taxon>Bacteria</taxon>
        <taxon>Bacillati</taxon>
        <taxon>Bacillota</taxon>
        <taxon>Clostridia</taxon>
        <taxon>Eubacteriales</taxon>
        <taxon>Eubacteriaceae</taxon>
        <taxon>Eubacterium</taxon>
    </lineage>
</organism>
<dbReference type="EMBL" id="AQFT01000108">
    <property type="protein sequence ID" value="EMZ23266.1"/>
    <property type="molecule type" value="Genomic_DNA"/>
</dbReference>
<dbReference type="Proteomes" id="UP000012589">
    <property type="component" value="Unassembled WGS sequence"/>
</dbReference>
<gene>
    <name evidence="1" type="ORF">C823_03688</name>
</gene>
<name>N2A4X2_9FIRM</name>
<dbReference type="HOGENOM" id="CLU_3365026_0_0_9"/>
<keyword evidence="2" id="KW-1185">Reference proteome</keyword>
<sequence>MTGHSQPIETLNTKPTREEFNEDFLYIKELYEKFH</sequence>
<evidence type="ECO:0000313" key="1">
    <source>
        <dbReference type="EMBL" id="EMZ23266.1"/>
    </source>
</evidence>
<comment type="caution">
    <text evidence="1">The sequence shown here is derived from an EMBL/GenBank/DDBJ whole genome shotgun (WGS) entry which is preliminary data.</text>
</comment>
<dbReference type="AlphaFoldDB" id="N2A4X2"/>